<name>A0A918KS07_9PROT</name>
<comment type="similarity">
    <text evidence="1">Belongs to the SufE family.</text>
</comment>
<dbReference type="Proteomes" id="UP000600865">
    <property type="component" value="Unassembled WGS sequence"/>
</dbReference>
<gene>
    <name evidence="3" type="ORF">GCM10011309_21460</name>
</gene>
<sequence>MTYPENIQDLIDDFAFLDDWEDRYMHVIDLGKALPPLPLEAKTDVNKVKGCASQVWLVSDQKNDAWKFSGDSDAHIVKGLVAIVLEIYSGRTAEEISKLDANDILSKLGLSEHLSAQRANGLAAMIARIKTEALG</sequence>
<dbReference type="SUPFAM" id="SSF82649">
    <property type="entry name" value="SufE/NifU"/>
    <property type="match status" value="1"/>
</dbReference>
<organism evidence="3 4">
    <name type="scientific">Litorimonas cladophorae</name>
    <dbReference type="NCBI Taxonomy" id="1220491"/>
    <lineage>
        <taxon>Bacteria</taxon>
        <taxon>Pseudomonadati</taxon>
        <taxon>Pseudomonadota</taxon>
        <taxon>Alphaproteobacteria</taxon>
        <taxon>Maricaulales</taxon>
        <taxon>Robiginitomaculaceae</taxon>
    </lineage>
</organism>
<reference evidence="3 4" key="1">
    <citation type="journal article" date="2014" name="Int. J. Syst. Evol. Microbiol.">
        <title>Complete genome sequence of Corynebacterium casei LMG S-19264T (=DSM 44701T), isolated from a smear-ripened cheese.</title>
        <authorList>
            <consortium name="US DOE Joint Genome Institute (JGI-PGF)"/>
            <person name="Walter F."/>
            <person name="Albersmeier A."/>
            <person name="Kalinowski J."/>
            <person name="Ruckert C."/>
        </authorList>
    </citation>
    <scope>NUCLEOTIDE SEQUENCE [LARGE SCALE GENOMIC DNA]</scope>
    <source>
        <strain evidence="3 4">KCTC 23968</strain>
    </source>
</reference>
<protein>
    <submittedName>
        <fullName evidence="3">Cysteine desufuration protein SufE</fullName>
    </submittedName>
</protein>
<evidence type="ECO:0000256" key="1">
    <source>
        <dbReference type="ARBA" id="ARBA00010282"/>
    </source>
</evidence>
<evidence type="ECO:0000259" key="2">
    <source>
        <dbReference type="Pfam" id="PF02657"/>
    </source>
</evidence>
<dbReference type="PANTHER" id="PTHR43597:SF5">
    <property type="entry name" value="SUFE-LIKE PROTEIN 2, CHLOROPLASTIC"/>
    <property type="match status" value="1"/>
</dbReference>
<evidence type="ECO:0000313" key="4">
    <source>
        <dbReference type="Proteomes" id="UP000600865"/>
    </source>
</evidence>
<dbReference type="PANTHER" id="PTHR43597">
    <property type="entry name" value="SULFUR ACCEPTOR PROTEIN CSDE"/>
    <property type="match status" value="1"/>
</dbReference>
<proteinExistence type="inferred from homology"/>
<dbReference type="InterPro" id="IPR003808">
    <property type="entry name" value="Fe-S_metab-assoc_dom"/>
</dbReference>
<evidence type="ECO:0000313" key="3">
    <source>
        <dbReference type="EMBL" id="GGX71013.1"/>
    </source>
</evidence>
<comment type="caution">
    <text evidence="3">The sequence shown here is derived from an EMBL/GenBank/DDBJ whole genome shotgun (WGS) entry which is preliminary data.</text>
</comment>
<dbReference type="AlphaFoldDB" id="A0A918KS07"/>
<accession>A0A918KS07</accession>
<dbReference type="EMBL" id="BMYV01000002">
    <property type="protein sequence ID" value="GGX71013.1"/>
    <property type="molecule type" value="Genomic_DNA"/>
</dbReference>
<keyword evidence="4" id="KW-1185">Reference proteome</keyword>
<dbReference type="Gene3D" id="3.90.1010.10">
    <property type="match status" value="1"/>
</dbReference>
<dbReference type="Pfam" id="PF02657">
    <property type="entry name" value="SufE"/>
    <property type="match status" value="1"/>
</dbReference>
<feature type="domain" description="Fe-S metabolism associated" evidence="2">
    <location>
        <begin position="12"/>
        <end position="131"/>
    </location>
</feature>